<protein>
    <submittedName>
        <fullName evidence="3">DUF2064 domain-containing protein</fullName>
    </submittedName>
</protein>
<dbReference type="AlphaFoldDB" id="A0AB39L2T1"/>
<accession>A0AB39L2T1</accession>
<dbReference type="CDD" id="cd04179">
    <property type="entry name" value="DPM_DPG-synthase_like"/>
    <property type="match status" value="1"/>
</dbReference>
<dbReference type="PANTHER" id="PTHR48090">
    <property type="entry name" value="UNDECAPRENYL-PHOSPHATE 4-DEOXY-4-FORMAMIDO-L-ARABINOSE TRANSFERASE-RELATED"/>
    <property type="match status" value="1"/>
</dbReference>
<dbReference type="EMBL" id="CP163302">
    <property type="protein sequence ID" value="XDP45259.1"/>
    <property type="molecule type" value="Genomic_DNA"/>
</dbReference>
<dbReference type="SUPFAM" id="SSF53448">
    <property type="entry name" value="Nucleotide-diphospho-sugar transferases"/>
    <property type="match status" value="2"/>
</dbReference>
<dbReference type="Gene3D" id="3.90.550.10">
    <property type="entry name" value="Spore Coat Polysaccharide Biosynthesis Protein SpsA, Chain A"/>
    <property type="match status" value="2"/>
</dbReference>
<evidence type="ECO:0000256" key="1">
    <source>
        <dbReference type="ARBA" id="ARBA00006739"/>
    </source>
</evidence>
<dbReference type="Pfam" id="PF00535">
    <property type="entry name" value="Glycos_transf_2"/>
    <property type="match status" value="1"/>
</dbReference>
<dbReference type="InterPro" id="IPR001173">
    <property type="entry name" value="Glyco_trans_2-like"/>
</dbReference>
<evidence type="ECO:0000259" key="2">
    <source>
        <dbReference type="Pfam" id="PF00535"/>
    </source>
</evidence>
<dbReference type="KEGG" id="spue:AB5L97_18675"/>
<dbReference type="InterPro" id="IPR018641">
    <property type="entry name" value="Trfase_1_rSAM/seldom-assoc"/>
</dbReference>
<gene>
    <name evidence="3" type="ORF">AB5L97_18675</name>
</gene>
<dbReference type="InterPro" id="IPR050256">
    <property type="entry name" value="Glycosyltransferase_2"/>
</dbReference>
<feature type="domain" description="Glycosyltransferase 2-like" evidence="2">
    <location>
        <begin position="11"/>
        <end position="121"/>
    </location>
</feature>
<evidence type="ECO:0000313" key="3">
    <source>
        <dbReference type="EMBL" id="XDP45259.1"/>
    </source>
</evidence>
<organism evidence="3">
    <name type="scientific">Sinomonas puerhi</name>
    <dbReference type="NCBI Taxonomy" id="3238584"/>
    <lineage>
        <taxon>Bacteria</taxon>
        <taxon>Bacillati</taxon>
        <taxon>Actinomycetota</taxon>
        <taxon>Actinomycetes</taxon>
        <taxon>Micrococcales</taxon>
        <taxon>Micrococcaceae</taxon>
        <taxon>Sinomonas</taxon>
    </lineage>
</organism>
<sequence length="468" mass="48676">MNTVTPAPVDVVFPCLNERAALPWVLGRVPAEWRAIVVDNGSTDGSGELAAQLGATVAFEPRRGFGAAVHCGLQAATAPFVAICDADGSLDPAELPGLLALLTHDGADLALGSRRPDRGAWPLHARLANRALAALLRAGSGLGLSDLGPMRIARTDALRGLRLADRRSGYPLEMVLRAAEAGWHVVEQPVRYAPRVGRSKVTGTVRGTATAVYDMATLLADSRSRARRRGHDAETRRSDDLTIAVVAKECLPGRVKTRLAPAFTPQEAADLASLSLRATLETVRSLPVRSRILYFDGSPATATIPGFSYVPQPDGSLDERLAALCDAVDGPLLILGMDTPQFTRADLAPLLAEWGCGVGGAATGGAPADGAGCAPADAWFGAAQDGGFWALALAEPDGRLILGVPMSQPDTGARQLGRLRRAGLTVRELPTLRDVDTPEDAAAVAAQLPGTEFSALVAGVLAATGAAR</sequence>
<dbReference type="PANTHER" id="PTHR48090:SF7">
    <property type="entry name" value="RFBJ PROTEIN"/>
    <property type="match status" value="1"/>
</dbReference>
<comment type="similarity">
    <text evidence="1">Belongs to the glycosyltransferase 2 family.</text>
</comment>
<name>A0AB39L2T1_9MICC</name>
<dbReference type="Pfam" id="PF09837">
    <property type="entry name" value="DUF2064"/>
    <property type="match status" value="1"/>
</dbReference>
<dbReference type="InterPro" id="IPR029044">
    <property type="entry name" value="Nucleotide-diphossugar_trans"/>
</dbReference>
<proteinExistence type="inferred from homology"/>
<reference evidence="3" key="1">
    <citation type="submission" date="2024-07" db="EMBL/GenBank/DDBJ databases">
        <authorList>
            <person name="fu j."/>
        </authorList>
    </citation>
    <scope>NUCLEOTIDE SEQUENCE</scope>
    <source>
        <strain evidence="3">P10A9</strain>
    </source>
</reference>
<dbReference type="RefSeq" id="WP_369045820.1">
    <property type="nucleotide sequence ID" value="NZ_CP163302.1"/>
</dbReference>